<feature type="compositionally biased region" description="Polar residues" evidence="1">
    <location>
        <begin position="53"/>
        <end position="65"/>
    </location>
</feature>
<reference evidence="2 3" key="1">
    <citation type="journal article" date="2023" name="Life. Sci Alliance">
        <title>Evolutionary insights into 3D genome organization and epigenetic landscape of Vigna mungo.</title>
        <authorList>
            <person name="Junaid A."/>
            <person name="Singh B."/>
            <person name="Bhatia S."/>
        </authorList>
    </citation>
    <scope>NUCLEOTIDE SEQUENCE [LARGE SCALE GENOMIC DNA]</scope>
    <source>
        <strain evidence="2">Urdbean</strain>
    </source>
</reference>
<keyword evidence="3" id="KW-1185">Reference proteome</keyword>
<accession>A0AAQ3RVV6</accession>
<gene>
    <name evidence="2" type="ORF">V8G54_019830</name>
</gene>
<sequence length="170" mass="19579">MTKPNVTGWSKPNDEALQEANNSEANGREPPTPNVKGREEPNSLTLTFKGRTVLQSKQSRSNWPNGLTVRMKAKEGKVYGRINGRERRMNFVKKWTSEQKKGLVVREAHVEGRLVEGRKLFEALKVIEEHLFRDYNSGKKVTRMLEANKIQEEWKTLEKELPPPKPPDMN</sequence>
<name>A0AAQ3RVV6_VIGMU</name>
<dbReference type="EMBL" id="CP144695">
    <property type="protein sequence ID" value="WVZ06484.1"/>
    <property type="molecule type" value="Genomic_DNA"/>
</dbReference>
<feature type="compositionally biased region" description="Polar residues" evidence="1">
    <location>
        <begin position="1"/>
        <end position="10"/>
    </location>
</feature>
<dbReference type="AlphaFoldDB" id="A0AAQ3RVV6"/>
<proteinExistence type="predicted"/>
<dbReference type="Proteomes" id="UP001374535">
    <property type="component" value="Chromosome 6"/>
</dbReference>
<protein>
    <submittedName>
        <fullName evidence="2">Uncharacterized protein</fullName>
    </submittedName>
</protein>
<evidence type="ECO:0000256" key="1">
    <source>
        <dbReference type="SAM" id="MobiDB-lite"/>
    </source>
</evidence>
<organism evidence="2 3">
    <name type="scientific">Vigna mungo</name>
    <name type="common">Black gram</name>
    <name type="synonym">Phaseolus mungo</name>
    <dbReference type="NCBI Taxonomy" id="3915"/>
    <lineage>
        <taxon>Eukaryota</taxon>
        <taxon>Viridiplantae</taxon>
        <taxon>Streptophyta</taxon>
        <taxon>Embryophyta</taxon>
        <taxon>Tracheophyta</taxon>
        <taxon>Spermatophyta</taxon>
        <taxon>Magnoliopsida</taxon>
        <taxon>eudicotyledons</taxon>
        <taxon>Gunneridae</taxon>
        <taxon>Pentapetalae</taxon>
        <taxon>rosids</taxon>
        <taxon>fabids</taxon>
        <taxon>Fabales</taxon>
        <taxon>Fabaceae</taxon>
        <taxon>Papilionoideae</taxon>
        <taxon>50 kb inversion clade</taxon>
        <taxon>NPAAA clade</taxon>
        <taxon>indigoferoid/millettioid clade</taxon>
        <taxon>Phaseoleae</taxon>
        <taxon>Vigna</taxon>
    </lineage>
</organism>
<evidence type="ECO:0000313" key="2">
    <source>
        <dbReference type="EMBL" id="WVZ06484.1"/>
    </source>
</evidence>
<evidence type="ECO:0000313" key="3">
    <source>
        <dbReference type="Proteomes" id="UP001374535"/>
    </source>
</evidence>
<feature type="region of interest" description="Disordered" evidence="1">
    <location>
        <begin position="1"/>
        <end position="65"/>
    </location>
</feature>